<dbReference type="PRINTS" id="PR01035">
    <property type="entry name" value="TCRTETA"/>
</dbReference>
<dbReference type="RefSeq" id="WP_212321451.1">
    <property type="nucleotide sequence ID" value="NZ_AP024463.1"/>
</dbReference>
<name>A0ABX7Y2V0_9ACTN</name>
<keyword evidence="3 6" id="KW-0812">Transmembrane</keyword>
<evidence type="ECO:0000313" key="9">
    <source>
        <dbReference type="Proteomes" id="UP000678513"/>
    </source>
</evidence>
<evidence type="ECO:0000256" key="3">
    <source>
        <dbReference type="ARBA" id="ARBA00022692"/>
    </source>
</evidence>
<keyword evidence="2" id="KW-0813">Transport</keyword>
<dbReference type="CDD" id="cd17325">
    <property type="entry name" value="MFS_MdtG_SLC18_like"/>
    <property type="match status" value="1"/>
</dbReference>
<feature type="transmembrane region" description="Helical" evidence="6">
    <location>
        <begin position="254"/>
        <end position="275"/>
    </location>
</feature>
<dbReference type="Pfam" id="PF07690">
    <property type="entry name" value="MFS_1"/>
    <property type="match status" value="1"/>
</dbReference>
<dbReference type="Proteomes" id="UP000678513">
    <property type="component" value="Chromosome"/>
</dbReference>
<comment type="subcellular location">
    <subcellularLocation>
        <location evidence="1">Cell membrane</location>
        <topology evidence="1">Multi-pass membrane protein</topology>
    </subcellularLocation>
</comment>
<sequence>MSMGFVARFRAAGLPRTAWVLAITAFLVAVGFGVVIPVLSPFARTFGADNFQLGLVVSMFALMRLVSSPFVTRLGRFMGERNAITLGMVIVAVTTFGVALSPSLWWMITARALGGTGSAMFTVASLNLLISTTPQHLRGRASGLSQGGFLLGNMAGPAIGGLLGSVSLQAPFYFYSVMLLVAGLVAFLLLPARSEPLPAAAKNPPTLRRAVSDIRYRAACLLGFAQGWQSIGVRAALVPVIITEVYALETGWSGMAFAMAAVSQAAALTPAGLATDRIGRKPVMVAGGLVCGLSAIAMPFAPGIWMLIALLCVYGVGAAMQGTAPAAAVGDVAEGRGGTPVATYSMIVDLGAIIGPTAVGALVDATNYAVGFAVGGTLLLLGSLTASLIPRSLDRSFLESPQQENSR</sequence>
<dbReference type="Gene3D" id="1.20.1250.20">
    <property type="entry name" value="MFS general substrate transporter like domains"/>
    <property type="match status" value="1"/>
</dbReference>
<feature type="transmembrane region" description="Helical" evidence="6">
    <location>
        <begin position="282"/>
        <end position="301"/>
    </location>
</feature>
<organism evidence="8 9">
    <name type="scientific">Arachnia rubra</name>
    <dbReference type="NCBI Taxonomy" id="1547448"/>
    <lineage>
        <taxon>Bacteria</taxon>
        <taxon>Bacillati</taxon>
        <taxon>Actinomycetota</taxon>
        <taxon>Actinomycetes</taxon>
        <taxon>Propionibacteriales</taxon>
        <taxon>Propionibacteriaceae</taxon>
        <taxon>Arachnia</taxon>
    </lineage>
</organism>
<dbReference type="InterPro" id="IPR036259">
    <property type="entry name" value="MFS_trans_sf"/>
</dbReference>
<evidence type="ECO:0000256" key="4">
    <source>
        <dbReference type="ARBA" id="ARBA00022989"/>
    </source>
</evidence>
<evidence type="ECO:0000313" key="8">
    <source>
        <dbReference type="EMBL" id="QUC07181.1"/>
    </source>
</evidence>
<feature type="domain" description="Major facilitator superfamily (MFS) profile" evidence="7">
    <location>
        <begin position="17"/>
        <end position="394"/>
    </location>
</feature>
<evidence type="ECO:0000256" key="2">
    <source>
        <dbReference type="ARBA" id="ARBA00022448"/>
    </source>
</evidence>
<dbReference type="PANTHER" id="PTHR23506">
    <property type="entry name" value="GH10249P"/>
    <property type="match status" value="1"/>
</dbReference>
<evidence type="ECO:0000256" key="5">
    <source>
        <dbReference type="ARBA" id="ARBA00023136"/>
    </source>
</evidence>
<feature type="transmembrane region" description="Helical" evidence="6">
    <location>
        <begin position="18"/>
        <end position="39"/>
    </location>
</feature>
<protein>
    <submittedName>
        <fullName evidence="8">MFS transporter</fullName>
    </submittedName>
</protein>
<accession>A0ABX7Y2V0</accession>
<feature type="transmembrane region" description="Helical" evidence="6">
    <location>
        <begin position="172"/>
        <end position="192"/>
    </location>
</feature>
<feature type="transmembrane region" description="Helical" evidence="6">
    <location>
        <begin position="83"/>
        <end position="106"/>
    </location>
</feature>
<feature type="transmembrane region" description="Helical" evidence="6">
    <location>
        <begin position="218"/>
        <end position="242"/>
    </location>
</feature>
<dbReference type="InterPro" id="IPR011701">
    <property type="entry name" value="MFS"/>
</dbReference>
<keyword evidence="9" id="KW-1185">Reference proteome</keyword>
<dbReference type="PANTHER" id="PTHR23506:SF23">
    <property type="entry name" value="GH10249P"/>
    <property type="match status" value="1"/>
</dbReference>
<feature type="transmembrane region" description="Helical" evidence="6">
    <location>
        <begin position="51"/>
        <end position="71"/>
    </location>
</feature>
<keyword evidence="4 6" id="KW-1133">Transmembrane helix</keyword>
<dbReference type="EMBL" id="CP072384">
    <property type="protein sequence ID" value="QUC07181.1"/>
    <property type="molecule type" value="Genomic_DNA"/>
</dbReference>
<dbReference type="InterPro" id="IPR001958">
    <property type="entry name" value="Tet-R_TetA/multi-R_MdtG-like"/>
</dbReference>
<dbReference type="PROSITE" id="PS50850">
    <property type="entry name" value="MFS"/>
    <property type="match status" value="1"/>
</dbReference>
<dbReference type="InterPro" id="IPR020846">
    <property type="entry name" value="MFS_dom"/>
</dbReference>
<reference evidence="8 9" key="1">
    <citation type="submission" date="2021-03" db="EMBL/GenBank/DDBJ databases">
        <title>Human Oral Microbial Genomes.</title>
        <authorList>
            <person name="Johnston C.D."/>
            <person name="Chen T."/>
            <person name="Dewhirst F.E."/>
        </authorList>
    </citation>
    <scope>NUCLEOTIDE SEQUENCE [LARGE SCALE GENOMIC DNA]</scope>
    <source>
        <strain evidence="8 9">DSMZ 100122</strain>
    </source>
</reference>
<gene>
    <name evidence="8" type="ORF">J5A65_09490</name>
</gene>
<feature type="transmembrane region" description="Helical" evidence="6">
    <location>
        <begin position="112"/>
        <end position="131"/>
    </location>
</feature>
<feature type="transmembrane region" description="Helical" evidence="6">
    <location>
        <begin position="368"/>
        <end position="389"/>
    </location>
</feature>
<dbReference type="InterPro" id="IPR050930">
    <property type="entry name" value="MFS_Vesicular_Transporter"/>
</dbReference>
<proteinExistence type="predicted"/>
<dbReference type="SUPFAM" id="SSF103473">
    <property type="entry name" value="MFS general substrate transporter"/>
    <property type="match status" value="1"/>
</dbReference>
<feature type="transmembrane region" description="Helical" evidence="6">
    <location>
        <begin position="143"/>
        <end position="166"/>
    </location>
</feature>
<keyword evidence="5 6" id="KW-0472">Membrane</keyword>
<feature type="transmembrane region" description="Helical" evidence="6">
    <location>
        <begin position="341"/>
        <end position="362"/>
    </location>
</feature>
<evidence type="ECO:0000259" key="7">
    <source>
        <dbReference type="PROSITE" id="PS50850"/>
    </source>
</evidence>
<evidence type="ECO:0000256" key="1">
    <source>
        <dbReference type="ARBA" id="ARBA00004651"/>
    </source>
</evidence>
<evidence type="ECO:0000256" key="6">
    <source>
        <dbReference type="SAM" id="Phobius"/>
    </source>
</evidence>
<dbReference type="Gene3D" id="1.20.1720.10">
    <property type="entry name" value="Multidrug resistance protein D"/>
    <property type="match status" value="1"/>
</dbReference>